<accession>A0A6G8RSL8</accession>
<reference evidence="2 3" key="1">
    <citation type="submission" date="2020-03" db="EMBL/GenBank/DDBJ databases">
        <authorList>
            <person name="Zhu W."/>
        </authorList>
    </citation>
    <scope>NUCLEOTIDE SEQUENCE [LARGE SCALE GENOMIC DNA]</scope>
    <source>
        <strain evidence="2 3">323-1</strain>
    </source>
</reference>
<dbReference type="KEGG" id="asha:G8E00_01440"/>
<keyword evidence="1" id="KW-0472">Membrane</keyword>
<keyword evidence="3" id="KW-1185">Reference proteome</keyword>
<evidence type="ECO:0000313" key="3">
    <source>
        <dbReference type="Proteomes" id="UP000502297"/>
    </source>
</evidence>
<sequence>MKSLWLAKAFLLIIVILGLIGFFPLGQSPVFSFSSIILIGLIMISFDIALNLNLSTLQPETLNSGTLKSHNLKQQDFKQDNQLNNIEEKQYDNVKTQKRHGFLITKIGTVMVIFSFLVECLIQ</sequence>
<keyword evidence="1" id="KW-1133">Transmembrane helix</keyword>
<name>A0A6G8RSL8_9GAMM</name>
<gene>
    <name evidence="2" type="ORF">G8E00_01440</name>
</gene>
<organism evidence="2 3">
    <name type="scientific">Acinetobacter shaoyimingii</name>
    <dbReference type="NCBI Taxonomy" id="2715164"/>
    <lineage>
        <taxon>Bacteria</taxon>
        <taxon>Pseudomonadati</taxon>
        <taxon>Pseudomonadota</taxon>
        <taxon>Gammaproteobacteria</taxon>
        <taxon>Moraxellales</taxon>
        <taxon>Moraxellaceae</taxon>
        <taxon>Acinetobacter</taxon>
    </lineage>
</organism>
<dbReference type="RefSeq" id="WP_166221512.1">
    <property type="nucleotide sequence ID" value="NZ_CP049801.1"/>
</dbReference>
<feature type="transmembrane region" description="Helical" evidence="1">
    <location>
        <begin position="30"/>
        <end position="50"/>
    </location>
</feature>
<protein>
    <recommendedName>
        <fullName evidence="4">DUF3899 domain-containing protein</fullName>
    </recommendedName>
</protein>
<proteinExistence type="predicted"/>
<dbReference type="Proteomes" id="UP000502297">
    <property type="component" value="Chromosome"/>
</dbReference>
<evidence type="ECO:0000313" key="2">
    <source>
        <dbReference type="EMBL" id="QIO04713.1"/>
    </source>
</evidence>
<evidence type="ECO:0000256" key="1">
    <source>
        <dbReference type="SAM" id="Phobius"/>
    </source>
</evidence>
<keyword evidence="1" id="KW-0812">Transmembrane</keyword>
<dbReference type="AlphaFoldDB" id="A0A6G8RSL8"/>
<feature type="transmembrane region" description="Helical" evidence="1">
    <location>
        <begin position="101"/>
        <end position="122"/>
    </location>
</feature>
<dbReference type="EMBL" id="CP049801">
    <property type="protein sequence ID" value="QIO04713.1"/>
    <property type="molecule type" value="Genomic_DNA"/>
</dbReference>
<evidence type="ECO:0008006" key="4">
    <source>
        <dbReference type="Google" id="ProtNLM"/>
    </source>
</evidence>
<feature type="transmembrane region" description="Helical" evidence="1">
    <location>
        <begin position="6"/>
        <end position="23"/>
    </location>
</feature>